<feature type="transmembrane region" description="Helical" evidence="5">
    <location>
        <begin position="7"/>
        <end position="27"/>
    </location>
</feature>
<evidence type="ECO:0000313" key="8">
    <source>
        <dbReference type="Proteomes" id="UP000291124"/>
    </source>
</evidence>
<feature type="transmembrane region" description="Helical" evidence="5">
    <location>
        <begin position="342"/>
        <end position="361"/>
    </location>
</feature>
<evidence type="ECO:0000256" key="5">
    <source>
        <dbReference type="SAM" id="Phobius"/>
    </source>
</evidence>
<evidence type="ECO:0000313" key="7">
    <source>
        <dbReference type="EMBL" id="QBN17682.1"/>
    </source>
</evidence>
<feature type="domain" description="Sodium/calcium exchanger membrane region" evidence="6">
    <location>
        <begin position="34"/>
        <end position="187"/>
    </location>
</feature>
<dbReference type="InterPro" id="IPR044880">
    <property type="entry name" value="NCX_ion-bd_dom_sf"/>
</dbReference>
<sequence length="362" mass="38423">MKSKNVSYIPIWSIVVPIISGIIYAGAGHDFGGFYLFVLTLSLIFSVLIAVHHAEVVAVRIGEPLGTLVLAVAVTTIEVALIISLMLVGGDDTAYLARDTVFAAEMIIINGIVGACLLLGGMKFSEQVFGLEGVSAALTVLIAILVLTLILPNYTTSTIGPSYSGSQLIFVGIISLILYGTFLIMQTVKHRDYFLQVDNDVKEDNYVVLPTNKDTFVSAIGLIFSLILVVLLAKKLAPSMEEGIASVGAPKSLAGIIIAMVVLLPEAISALKAASKNRLQSSLNLALGSALASIGLTIPAVAFVALYFDLPLTLGIDTKSTVLFFLSLFIVSLSLRTGRTTMIQGVVLLVIFVVYLFITIVP</sequence>
<feature type="transmembrane region" description="Helical" evidence="5">
    <location>
        <begin position="163"/>
        <end position="185"/>
    </location>
</feature>
<evidence type="ECO:0000256" key="1">
    <source>
        <dbReference type="ARBA" id="ARBA00004141"/>
    </source>
</evidence>
<feature type="transmembrane region" description="Helical" evidence="5">
    <location>
        <begin position="128"/>
        <end position="151"/>
    </location>
</feature>
<feature type="transmembrane region" description="Helical" evidence="5">
    <location>
        <begin position="215"/>
        <end position="233"/>
    </location>
</feature>
<evidence type="ECO:0000256" key="3">
    <source>
        <dbReference type="ARBA" id="ARBA00022989"/>
    </source>
</evidence>
<feature type="transmembrane region" description="Helical" evidence="5">
    <location>
        <begin position="33"/>
        <end position="53"/>
    </location>
</feature>
<proteinExistence type="predicted"/>
<dbReference type="Proteomes" id="UP000291124">
    <property type="component" value="Chromosome"/>
</dbReference>
<dbReference type="GO" id="GO:0015385">
    <property type="term" value="F:sodium:proton antiporter activity"/>
    <property type="evidence" value="ECO:0007669"/>
    <property type="project" value="TreeGrafter"/>
</dbReference>
<dbReference type="RefSeq" id="WP_133275213.1">
    <property type="nucleotide sequence ID" value="NZ_CP037933.1"/>
</dbReference>
<feature type="transmembrane region" description="Helical" evidence="5">
    <location>
        <begin position="314"/>
        <end position="335"/>
    </location>
</feature>
<dbReference type="Gene3D" id="1.20.1420.30">
    <property type="entry name" value="NCX, central ion-binding region"/>
    <property type="match status" value="1"/>
</dbReference>
<feature type="domain" description="Sodium/calcium exchanger membrane region" evidence="6">
    <location>
        <begin position="218"/>
        <end position="360"/>
    </location>
</feature>
<name>A0A4V1AGD7_9FLAO</name>
<dbReference type="KEGG" id="fnk:E1750_02305"/>
<feature type="transmembrane region" description="Helical" evidence="5">
    <location>
        <begin position="100"/>
        <end position="121"/>
    </location>
</feature>
<dbReference type="OrthoDB" id="9787814at2"/>
<dbReference type="GO" id="GO:0015386">
    <property type="term" value="F:potassium:proton antiporter activity"/>
    <property type="evidence" value="ECO:0007669"/>
    <property type="project" value="TreeGrafter"/>
</dbReference>
<gene>
    <name evidence="7" type="ORF">E1750_02305</name>
</gene>
<evidence type="ECO:0000259" key="6">
    <source>
        <dbReference type="Pfam" id="PF01699"/>
    </source>
</evidence>
<protein>
    <submittedName>
        <fullName evidence="7">Ionic transporter y4hA</fullName>
    </submittedName>
</protein>
<dbReference type="PANTHER" id="PTHR37958:SF1">
    <property type="entry name" value="SODIUM-POTASSIUM_PROTON ANTIPORTER CHAA"/>
    <property type="match status" value="1"/>
</dbReference>
<feature type="transmembrane region" description="Helical" evidence="5">
    <location>
        <begin position="283"/>
        <end position="308"/>
    </location>
</feature>
<dbReference type="InterPro" id="IPR052946">
    <property type="entry name" value="Alkaline_pH_Ca-Antiporter"/>
</dbReference>
<dbReference type="InterPro" id="IPR004837">
    <property type="entry name" value="NaCa_Exmemb"/>
</dbReference>
<feature type="transmembrane region" description="Helical" evidence="5">
    <location>
        <begin position="65"/>
        <end position="88"/>
    </location>
</feature>
<dbReference type="Pfam" id="PF01699">
    <property type="entry name" value="Na_Ca_ex"/>
    <property type="match status" value="2"/>
</dbReference>
<dbReference type="GO" id="GO:0005886">
    <property type="term" value="C:plasma membrane"/>
    <property type="evidence" value="ECO:0007669"/>
    <property type="project" value="TreeGrafter"/>
</dbReference>
<keyword evidence="2 5" id="KW-0812">Transmembrane</keyword>
<dbReference type="PANTHER" id="PTHR37958">
    <property type="entry name" value="SODIUM-POTASSIUM/PROTON ANTIPORTER CHAA"/>
    <property type="match status" value="1"/>
</dbReference>
<organism evidence="7 8">
    <name type="scientific">Flavobacterium nackdongense</name>
    <dbReference type="NCBI Taxonomy" id="2547394"/>
    <lineage>
        <taxon>Bacteria</taxon>
        <taxon>Pseudomonadati</taxon>
        <taxon>Bacteroidota</taxon>
        <taxon>Flavobacteriia</taxon>
        <taxon>Flavobacteriales</taxon>
        <taxon>Flavobacteriaceae</taxon>
        <taxon>Flavobacterium</taxon>
    </lineage>
</organism>
<reference evidence="8" key="1">
    <citation type="submission" date="2019-03" db="EMBL/GenBank/DDBJ databases">
        <title>Flavobacterium sp.</title>
        <authorList>
            <person name="Kim H."/>
        </authorList>
    </citation>
    <scope>NUCLEOTIDE SEQUENCE [LARGE SCALE GENOMIC DNA]</scope>
    <source>
        <strain evidence="8">GS13</strain>
    </source>
</reference>
<evidence type="ECO:0000256" key="2">
    <source>
        <dbReference type="ARBA" id="ARBA00022692"/>
    </source>
</evidence>
<dbReference type="AlphaFoldDB" id="A0A4V1AGD7"/>
<dbReference type="EMBL" id="CP037933">
    <property type="protein sequence ID" value="QBN17682.1"/>
    <property type="molecule type" value="Genomic_DNA"/>
</dbReference>
<keyword evidence="8" id="KW-1185">Reference proteome</keyword>
<accession>A0A4V1AGD7</accession>
<keyword evidence="4 5" id="KW-0472">Membrane</keyword>
<keyword evidence="3 5" id="KW-1133">Transmembrane helix</keyword>
<comment type="subcellular location">
    <subcellularLocation>
        <location evidence="1">Membrane</location>
        <topology evidence="1">Multi-pass membrane protein</topology>
    </subcellularLocation>
</comment>
<evidence type="ECO:0000256" key="4">
    <source>
        <dbReference type="ARBA" id="ARBA00023136"/>
    </source>
</evidence>
<feature type="transmembrane region" description="Helical" evidence="5">
    <location>
        <begin position="253"/>
        <end position="271"/>
    </location>
</feature>